<proteinExistence type="inferred from homology"/>
<protein>
    <recommendedName>
        <fullName evidence="9">Acyl-CoA dehydrogenase/oxidase C-terminal domain-containing protein</fullName>
    </recommendedName>
</protein>
<name>A0A382A7Q1_9ZZZZ</name>
<evidence type="ECO:0000256" key="3">
    <source>
        <dbReference type="ARBA" id="ARBA00022630"/>
    </source>
</evidence>
<comment type="cofactor">
    <cofactor evidence="1">
        <name>FAD</name>
        <dbReference type="ChEBI" id="CHEBI:57692"/>
    </cofactor>
</comment>
<keyword evidence="3" id="KW-0285">Flavoprotein</keyword>
<dbReference type="InterPro" id="IPR037069">
    <property type="entry name" value="AcylCoA_DH/ox_N_sf"/>
</dbReference>
<dbReference type="AlphaFoldDB" id="A0A382A7Q1"/>
<feature type="domain" description="Acyl-CoA dehydrogenase/oxidase C-terminal" evidence="6">
    <location>
        <begin position="194"/>
        <end position="307"/>
    </location>
</feature>
<dbReference type="EMBL" id="UINC01024095">
    <property type="protein sequence ID" value="SVA97077.1"/>
    <property type="molecule type" value="Genomic_DNA"/>
</dbReference>
<evidence type="ECO:0000256" key="5">
    <source>
        <dbReference type="ARBA" id="ARBA00023002"/>
    </source>
</evidence>
<sequence>MNEQQQMIKDALERLLTDLCTADVVNAAEAGEWPEELWQTLTETGLTLAGISEQTGGTGGDVTDSLLVIREAARFAAPVPLAEHFLAARLLESSGMTVSQPVMTVAIGESEFNSNGGLTGQADHVAFARWADEIILVAVRKSRPFVCRVNTSDIDITRGTNLAGEPVDAISVDLNLPDGSFAEAPEDSDRRLLLMGAALRSLMMAGALESTLQMSVQYAMDRRQFGRPISKFQAIQHQLAVLAGESAASTMAAHAIAAAFEGAVETDIAIGKARIGEAVSVCTDIAHQVHGAMGYTMEHSLNHRTRRLWSWRDDYGTERYWQVQVGRKFLEADADSLWSGITNLG</sequence>
<evidence type="ECO:0000259" key="6">
    <source>
        <dbReference type="Pfam" id="PF00441"/>
    </source>
</evidence>
<evidence type="ECO:0008006" key="9">
    <source>
        <dbReference type="Google" id="ProtNLM"/>
    </source>
</evidence>
<gene>
    <name evidence="8" type="ORF">METZ01_LOCUS149931</name>
</gene>
<evidence type="ECO:0000256" key="4">
    <source>
        <dbReference type="ARBA" id="ARBA00022827"/>
    </source>
</evidence>
<accession>A0A382A7Q1</accession>
<evidence type="ECO:0000256" key="2">
    <source>
        <dbReference type="ARBA" id="ARBA00009347"/>
    </source>
</evidence>
<dbReference type="SUPFAM" id="SSF47203">
    <property type="entry name" value="Acyl-CoA dehydrogenase C-terminal domain-like"/>
    <property type="match status" value="1"/>
</dbReference>
<dbReference type="GO" id="GO:0003995">
    <property type="term" value="F:acyl-CoA dehydrogenase activity"/>
    <property type="evidence" value="ECO:0007669"/>
    <property type="project" value="TreeGrafter"/>
</dbReference>
<dbReference type="Pfam" id="PF02771">
    <property type="entry name" value="Acyl-CoA_dh_N"/>
    <property type="match status" value="1"/>
</dbReference>
<organism evidence="8">
    <name type="scientific">marine metagenome</name>
    <dbReference type="NCBI Taxonomy" id="408172"/>
    <lineage>
        <taxon>unclassified sequences</taxon>
        <taxon>metagenomes</taxon>
        <taxon>ecological metagenomes</taxon>
    </lineage>
</organism>
<feature type="domain" description="Acyl-CoA dehydrogenase/oxidase N-terminal" evidence="7">
    <location>
        <begin position="2"/>
        <end position="81"/>
    </location>
</feature>
<dbReference type="PANTHER" id="PTHR43884:SF20">
    <property type="entry name" value="ACYL-COA DEHYDROGENASE FADE28"/>
    <property type="match status" value="1"/>
</dbReference>
<comment type="similarity">
    <text evidence="2">Belongs to the acyl-CoA dehydrogenase family.</text>
</comment>
<dbReference type="InterPro" id="IPR013786">
    <property type="entry name" value="AcylCoA_DH/ox_N"/>
</dbReference>
<evidence type="ECO:0000259" key="7">
    <source>
        <dbReference type="Pfam" id="PF02771"/>
    </source>
</evidence>
<dbReference type="InterPro" id="IPR036250">
    <property type="entry name" value="AcylCo_DH-like_C"/>
</dbReference>
<dbReference type="Pfam" id="PF00441">
    <property type="entry name" value="Acyl-CoA_dh_1"/>
    <property type="match status" value="1"/>
</dbReference>
<reference evidence="8" key="1">
    <citation type="submission" date="2018-05" db="EMBL/GenBank/DDBJ databases">
        <authorList>
            <person name="Lanie J.A."/>
            <person name="Ng W.-L."/>
            <person name="Kazmierczak K.M."/>
            <person name="Andrzejewski T.M."/>
            <person name="Davidsen T.M."/>
            <person name="Wayne K.J."/>
            <person name="Tettelin H."/>
            <person name="Glass J.I."/>
            <person name="Rusch D."/>
            <person name="Podicherti R."/>
            <person name="Tsui H.-C.T."/>
            <person name="Winkler M.E."/>
        </authorList>
    </citation>
    <scope>NUCLEOTIDE SEQUENCE</scope>
</reference>
<keyword evidence="5" id="KW-0560">Oxidoreductase</keyword>
<keyword evidence="4" id="KW-0274">FAD</keyword>
<evidence type="ECO:0000256" key="1">
    <source>
        <dbReference type="ARBA" id="ARBA00001974"/>
    </source>
</evidence>
<evidence type="ECO:0000313" key="8">
    <source>
        <dbReference type="EMBL" id="SVA97077.1"/>
    </source>
</evidence>
<dbReference type="InterPro" id="IPR009100">
    <property type="entry name" value="AcylCoA_DH/oxidase_NM_dom_sf"/>
</dbReference>
<dbReference type="Gene3D" id="1.20.140.10">
    <property type="entry name" value="Butyryl-CoA Dehydrogenase, subunit A, domain 3"/>
    <property type="match status" value="1"/>
</dbReference>
<dbReference type="PANTHER" id="PTHR43884">
    <property type="entry name" value="ACYL-COA DEHYDROGENASE"/>
    <property type="match status" value="1"/>
</dbReference>
<dbReference type="InterPro" id="IPR009075">
    <property type="entry name" value="AcylCo_DH/oxidase_C"/>
</dbReference>
<dbReference type="Gene3D" id="1.10.540.10">
    <property type="entry name" value="Acyl-CoA dehydrogenase/oxidase, N-terminal domain"/>
    <property type="match status" value="1"/>
</dbReference>
<dbReference type="SUPFAM" id="SSF56645">
    <property type="entry name" value="Acyl-CoA dehydrogenase NM domain-like"/>
    <property type="match status" value="1"/>
</dbReference>
<dbReference type="GO" id="GO:0050660">
    <property type="term" value="F:flavin adenine dinucleotide binding"/>
    <property type="evidence" value="ECO:0007669"/>
    <property type="project" value="InterPro"/>
</dbReference>